<dbReference type="PANTHER" id="PTHR22762:SF133">
    <property type="entry name" value="P-TYPE DOMAIN-CONTAINING PROTEIN"/>
    <property type="match status" value="1"/>
</dbReference>
<evidence type="ECO:0000256" key="5">
    <source>
        <dbReference type="ARBA" id="ARBA00022801"/>
    </source>
</evidence>
<evidence type="ECO:0000256" key="10">
    <source>
        <dbReference type="SAM" id="SignalP"/>
    </source>
</evidence>
<dbReference type="InterPro" id="IPR048395">
    <property type="entry name" value="Glyco_hydro_31_C"/>
</dbReference>
<dbReference type="InterPro" id="IPR025887">
    <property type="entry name" value="Glyco_hydro_31_N_dom"/>
</dbReference>
<organism evidence="12">
    <name type="scientific">Anthurium amnicola</name>
    <dbReference type="NCBI Taxonomy" id="1678845"/>
    <lineage>
        <taxon>Eukaryota</taxon>
        <taxon>Viridiplantae</taxon>
        <taxon>Streptophyta</taxon>
        <taxon>Embryophyta</taxon>
        <taxon>Tracheophyta</taxon>
        <taxon>Spermatophyta</taxon>
        <taxon>Magnoliopsida</taxon>
        <taxon>Liliopsida</taxon>
        <taxon>Araceae</taxon>
        <taxon>Pothoideae</taxon>
        <taxon>Potheae</taxon>
        <taxon>Anthurium</taxon>
    </lineage>
</organism>
<evidence type="ECO:0000256" key="6">
    <source>
        <dbReference type="ARBA" id="ARBA00023180"/>
    </source>
</evidence>
<keyword evidence="7 9" id="KW-0326">Glycosidase</keyword>
<dbReference type="InterPro" id="IPR011013">
    <property type="entry name" value="Gal_mutarotase_sf_dom"/>
</dbReference>
<feature type="chain" id="PRO_5008900622" description="alpha-glucosidase" evidence="10">
    <location>
        <begin position="37"/>
        <end position="912"/>
    </location>
</feature>
<dbReference type="PANTHER" id="PTHR22762">
    <property type="entry name" value="ALPHA-GLUCOSIDASE"/>
    <property type="match status" value="1"/>
</dbReference>
<name>A0A1D1Z081_9ARAE</name>
<dbReference type="InterPro" id="IPR030458">
    <property type="entry name" value="Glyco_hydro_31_AS"/>
</dbReference>
<dbReference type="InterPro" id="IPR030459">
    <property type="entry name" value="Glyco_hydro_31_CS"/>
</dbReference>
<dbReference type="Gene3D" id="2.60.40.1180">
    <property type="entry name" value="Golgi alpha-mannosidase II"/>
    <property type="match status" value="2"/>
</dbReference>
<dbReference type="SUPFAM" id="SSF74650">
    <property type="entry name" value="Galactose mutarotase-like"/>
    <property type="match status" value="1"/>
</dbReference>
<dbReference type="InterPro" id="IPR013780">
    <property type="entry name" value="Glyco_hydro_b"/>
</dbReference>
<gene>
    <name evidence="12" type="primary">AGLU_5</name>
    <name evidence="12" type="ORF">g.69213</name>
</gene>
<evidence type="ECO:0000313" key="12">
    <source>
        <dbReference type="EMBL" id="JAT60313.1"/>
    </source>
</evidence>
<sequence length="912" mass="98422">MMRPTGEAASLLRTLLFFFPSLLLLLCSSPPPPLCAAGDDGDVGYGYELRSVSADPSGRSLAADLALIRPSPLYGPDVHNLRFTASFESSDRLRVRITDADRRRWEIPEEVLPRHAPASRRLLQEEGDRQQSLLSGGAGAGAGNHVLSVPGSDLVLTLQGSPRFGFSVARRSDGDTLFDTAGPGADPPGLVFKDQYLQASSSLPAGGRASLYGLGEHTKGSFRLVPGDTMTMWNADIGSVNVDVNLYGSHPFYMDVRSAPAAGAAHGVLLLNSNGMDVTVGGSSITYRVIGGVLDFYFFAGPTPVAVMEQYTELVGRPAPMPLWSFGFHQCRYGYKNVSDLEGVVAGYRDAGIPLEVMWTDIDHMDGYKDFTLDPVNFPAPEMKAFVGRLHRNGQKYVIILDPGISVNDSYPTYRRGVEAGIFIRRGGGDEGWYRGVVWPGPVFFPDFVNPEAGRFWADEIDAFHRTLPFDGLWIDMNEIANFITSDPVRGSLLDDPPYRINSSGVRRPIINSTVPAAALHFGNLSEYDVHNLYGLLEARATRAALVRTTGKRPFVLTRSTFVGSGAHAAHWTGDNAATWDDLAYSIPSILNSGLFGIPMVGADICGFARDTNEELCSRWIQLGAFYPFARDHSDKNSIRQELYLWPSVARSARKALGLRYRLLPYLYTAMYEAHTRGTPIARPLFFSFPQDTNTYGISSQFLLGSGVMVSPVLRPGAASVDAYFPAGTWFDLFNYSQSVTSASGTRVALHAPVDTINVHVAGGTILAMQGAAMTTGEARRSGFELLVALGGGGGAAGEVFLDDGEEVEMGGEDGRWTIVRFAGAVGGGGEEAKVRSEVVGGPYAWEQRLVVEKVVFLGHQLKPWGGNPSVYVNGRKVAAGASLRHGGGVAEVGGLRLPLGKPFELALHFGD</sequence>
<dbReference type="Pfam" id="PF01055">
    <property type="entry name" value="Glyco_hydro_31_2nd"/>
    <property type="match status" value="1"/>
</dbReference>
<proteinExistence type="inferred from homology"/>
<keyword evidence="4 10" id="KW-0732">Signal</keyword>
<dbReference type="CDD" id="cd06602">
    <property type="entry name" value="GH31_MGAM_SI_GAA"/>
    <property type="match status" value="1"/>
</dbReference>
<feature type="domain" description="Rhodanese" evidence="11">
    <location>
        <begin position="332"/>
        <end position="357"/>
    </location>
</feature>
<dbReference type="GO" id="GO:0005975">
    <property type="term" value="P:carbohydrate metabolic process"/>
    <property type="evidence" value="ECO:0007669"/>
    <property type="project" value="InterPro"/>
</dbReference>
<dbReference type="EMBL" id="GDJX01007623">
    <property type="protein sequence ID" value="JAT60313.1"/>
    <property type="molecule type" value="Transcribed_RNA"/>
</dbReference>
<dbReference type="PROSITE" id="PS00707">
    <property type="entry name" value="GLYCOSYL_HYDROL_F31_2"/>
    <property type="match status" value="1"/>
</dbReference>
<evidence type="ECO:0000256" key="2">
    <source>
        <dbReference type="ARBA" id="ARBA00007806"/>
    </source>
</evidence>
<dbReference type="PROSITE" id="PS00129">
    <property type="entry name" value="GLYCOSYL_HYDROL_F31_1"/>
    <property type="match status" value="1"/>
</dbReference>
<evidence type="ECO:0000259" key="11">
    <source>
        <dbReference type="PROSITE" id="PS50206"/>
    </source>
</evidence>
<dbReference type="Pfam" id="PF13802">
    <property type="entry name" value="Gal_mutarotas_2"/>
    <property type="match status" value="1"/>
</dbReference>
<dbReference type="FunFam" id="2.60.40.1180:FF:000044">
    <property type="entry name" value="Alpha-glucosidase 1"/>
    <property type="match status" value="1"/>
</dbReference>
<protein>
    <recommendedName>
        <fullName evidence="3">alpha-glucosidase</fullName>
        <ecNumber evidence="3">3.2.1.20</ecNumber>
    </recommendedName>
    <alternativeName>
        <fullName evidence="8">Maltase</fullName>
    </alternativeName>
</protein>
<dbReference type="AlphaFoldDB" id="A0A1D1Z081"/>
<evidence type="ECO:0000256" key="7">
    <source>
        <dbReference type="ARBA" id="ARBA00023295"/>
    </source>
</evidence>
<accession>A0A1D1Z081</accession>
<dbReference type="Gene3D" id="2.60.40.1760">
    <property type="entry name" value="glycosyl hydrolase (family 31)"/>
    <property type="match status" value="1"/>
</dbReference>
<keyword evidence="5 9" id="KW-0378">Hydrolase</keyword>
<dbReference type="InterPro" id="IPR017853">
    <property type="entry name" value="GH"/>
</dbReference>
<evidence type="ECO:0000256" key="3">
    <source>
        <dbReference type="ARBA" id="ARBA00012741"/>
    </source>
</evidence>
<reference evidence="12" key="1">
    <citation type="submission" date="2015-07" db="EMBL/GenBank/DDBJ databases">
        <title>Transcriptome Assembly of Anthurium amnicola.</title>
        <authorList>
            <person name="Suzuki J."/>
        </authorList>
    </citation>
    <scope>NUCLEOTIDE SEQUENCE</scope>
</reference>
<comment type="similarity">
    <text evidence="2 9">Belongs to the glycosyl hydrolase 31 family.</text>
</comment>
<dbReference type="SUPFAM" id="SSF51445">
    <property type="entry name" value="(Trans)glycosidases"/>
    <property type="match status" value="1"/>
</dbReference>
<dbReference type="Pfam" id="PF21365">
    <property type="entry name" value="Glyco_hydro_31_3rd"/>
    <property type="match status" value="1"/>
</dbReference>
<dbReference type="CDD" id="cd14752">
    <property type="entry name" value="GH31_N"/>
    <property type="match status" value="1"/>
</dbReference>
<comment type="catalytic activity">
    <reaction evidence="1">
        <text>Hydrolysis of terminal, non-reducing (1-&gt;4)-linked alpha-D-glucose residues with release of alpha-D-glucose.</text>
        <dbReference type="EC" id="3.2.1.20"/>
    </reaction>
</comment>
<evidence type="ECO:0000256" key="1">
    <source>
        <dbReference type="ARBA" id="ARBA00001657"/>
    </source>
</evidence>
<evidence type="ECO:0000256" key="8">
    <source>
        <dbReference type="ARBA" id="ARBA00041343"/>
    </source>
</evidence>
<dbReference type="GO" id="GO:0030246">
    <property type="term" value="F:carbohydrate binding"/>
    <property type="evidence" value="ECO:0007669"/>
    <property type="project" value="InterPro"/>
</dbReference>
<feature type="signal peptide" evidence="10">
    <location>
        <begin position="1"/>
        <end position="36"/>
    </location>
</feature>
<evidence type="ECO:0000256" key="4">
    <source>
        <dbReference type="ARBA" id="ARBA00022729"/>
    </source>
</evidence>
<dbReference type="FunFam" id="3.20.20.80:FF:000016">
    <property type="entry name" value="Maltase-glucoamylase, intestinal"/>
    <property type="match status" value="1"/>
</dbReference>
<dbReference type="InterPro" id="IPR001763">
    <property type="entry name" value="Rhodanese-like_dom"/>
</dbReference>
<dbReference type="Gene3D" id="3.20.20.80">
    <property type="entry name" value="Glycosidases"/>
    <property type="match status" value="1"/>
</dbReference>
<dbReference type="GO" id="GO:0090599">
    <property type="term" value="F:alpha-glucosidase activity"/>
    <property type="evidence" value="ECO:0007669"/>
    <property type="project" value="UniProtKB-ARBA"/>
</dbReference>
<dbReference type="SUPFAM" id="SSF51011">
    <property type="entry name" value="Glycosyl hydrolase domain"/>
    <property type="match status" value="1"/>
</dbReference>
<dbReference type="PROSITE" id="PS50206">
    <property type="entry name" value="RHODANESE_3"/>
    <property type="match status" value="1"/>
</dbReference>
<evidence type="ECO:0000256" key="9">
    <source>
        <dbReference type="RuleBase" id="RU361185"/>
    </source>
</evidence>
<keyword evidence="6" id="KW-0325">Glycoprotein</keyword>
<dbReference type="InterPro" id="IPR000322">
    <property type="entry name" value="Glyco_hydro_31_TIM"/>
</dbReference>
<dbReference type="EC" id="3.2.1.20" evidence="3"/>